<dbReference type="Proteomes" id="UP000225706">
    <property type="component" value="Unassembled WGS sequence"/>
</dbReference>
<dbReference type="PROSITE" id="PS50869">
    <property type="entry name" value="BRICHOS"/>
    <property type="match status" value="2"/>
</dbReference>
<feature type="domain" description="BRICHOS" evidence="2">
    <location>
        <begin position="175"/>
        <end position="269"/>
    </location>
</feature>
<dbReference type="Pfam" id="PF04089">
    <property type="entry name" value="BRICHOS"/>
    <property type="match status" value="2"/>
</dbReference>
<evidence type="ECO:0000259" key="2">
    <source>
        <dbReference type="PROSITE" id="PS50869"/>
    </source>
</evidence>
<evidence type="ECO:0000256" key="1">
    <source>
        <dbReference type="ARBA" id="ARBA00023157"/>
    </source>
</evidence>
<dbReference type="AlphaFoldDB" id="A0A2B4R4P5"/>
<keyword evidence="4" id="KW-1185">Reference proteome</keyword>
<feature type="domain" description="BRICHOS" evidence="2">
    <location>
        <begin position="43"/>
        <end position="137"/>
    </location>
</feature>
<dbReference type="OrthoDB" id="5957068at2759"/>
<sequence length="337" mass="37127">MLILQGSVSKYSLELSEGGKKFKEEITIDTTKGTETFQVPKTSPNESEGNIIYDFKRQVTMIHLPVEKACYMASSVDGTVAPTVLKEALETETPKTGEGLTITSTEIQMKVLGLLDDRSVLSAEMADLCANLPIYVVSSVSKYSLELSEGGKTFKEEIAIDITKGTETFHVSKTSSDESAGDIIYDFKRQMTMIHMAEDKACYMASSVHETPTPAVLKEALETQTPGTGEDLPTTSVEVQMKVVGLLDDRSVLSDEMADLCANLPSYVVVSRAMNVNDEEAMNPNEMEADVENDEDVDGVIDEGADDFPEISDLDDIAHARERRQIGRRVRRWVCNR</sequence>
<dbReference type="Gene3D" id="3.30.390.150">
    <property type="match status" value="2"/>
</dbReference>
<dbReference type="GO" id="GO:0005615">
    <property type="term" value="C:extracellular space"/>
    <property type="evidence" value="ECO:0007669"/>
    <property type="project" value="TreeGrafter"/>
</dbReference>
<dbReference type="PANTHER" id="PTHR10800:SF4">
    <property type="entry name" value="PULMONARY SURFACTANT-ASSOCIATED PROTEIN C"/>
    <property type="match status" value="1"/>
</dbReference>
<dbReference type="InterPro" id="IPR001729">
    <property type="entry name" value="SP-C"/>
</dbReference>
<accession>A0A2B4R4P5</accession>
<dbReference type="InterPro" id="IPR007084">
    <property type="entry name" value="BRICHOS_dom"/>
</dbReference>
<dbReference type="EMBL" id="LSMT01001568">
    <property type="protein sequence ID" value="PFX12126.1"/>
    <property type="molecule type" value="Genomic_DNA"/>
</dbReference>
<evidence type="ECO:0000313" key="4">
    <source>
        <dbReference type="Proteomes" id="UP000225706"/>
    </source>
</evidence>
<evidence type="ECO:0000313" key="3">
    <source>
        <dbReference type="EMBL" id="PFX12126.1"/>
    </source>
</evidence>
<feature type="non-terminal residue" evidence="3">
    <location>
        <position position="337"/>
    </location>
</feature>
<dbReference type="PANTHER" id="PTHR10800">
    <property type="entry name" value="PULMONARY SURFACTANT-ASSOCIATED PROTEIN C"/>
    <property type="match status" value="1"/>
</dbReference>
<organism evidence="3 4">
    <name type="scientific">Stylophora pistillata</name>
    <name type="common">Smooth cauliflower coral</name>
    <dbReference type="NCBI Taxonomy" id="50429"/>
    <lineage>
        <taxon>Eukaryota</taxon>
        <taxon>Metazoa</taxon>
        <taxon>Cnidaria</taxon>
        <taxon>Anthozoa</taxon>
        <taxon>Hexacorallia</taxon>
        <taxon>Scleractinia</taxon>
        <taxon>Astrocoeniina</taxon>
        <taxon>Pocilloporidae</taxon>
        <taxon>Stylophora</taxon>
    </lineage>
</organism>
<reference evidence="4" key="1">
    <citation type="journal article" date="2017" name="bioRxiv">
        <title>Comparative analysis of the genomes of Stylophora pistillata and Acropora digitifera provides evidence for extensive differences between species of corals.</title>
        <authorList>
            <person name="Voolstra C.R."/>
            <person name="Li Y."/>
            <person name="Liew Y.J."/>
            <person name="Baumgarten S."/>
            <person name="Zoccola D."/>
            <person name="Flot J.-F."/>
            <person name="Tambutte S."/>
            <person name="Allemand D."/>
            <person name="Aranda M."/>
        </authorList>
    </citation>
    <scope>NUCLEOTIDE SEQUENCE [LARGE SCALE GENOMIC DNA]</scope>
</reference>
<gene>
    <name evidence="3" type="ORF">AWC38_SpisGene23965</name>
</gene>
<dbReference type="GO" id="GO:0007585">
    <property type="term" value="P:respiratory gaseous exchange by respiratory system"/>
    <property type="evidence" value="ECO:0007669"/>
    <property type="project" value="InterPro"/>
</dbReference>
<dbReference type="SMART" id="SM01039">
    <property type="entry name" value="BRICHOS"/>
    <property type="match status" value="2"/>
</dbReference>
<keyword evidence="1" id="KW-1015">Disulfide bond</keyword>
<proteinExistence type="predicted"/>
<protein>
    <recommendedName>
        <fullName evidence="2">BRICHOS domain-containing protein</fullName>
    </recommendedName>
</protein>
<name>A0A2B4R4P5_STYPI</name>
<comment type="caution">
    <text evidence="3">The sequence shown here is derived from an EMBL/GenBank/DDBJ whole genome shotgun (WGS) entry which is preliminary data.</text>
</comment>